<protein>
    <submittedName>
        <fullName evidence="1">Uncharacterized protein</fullName>
    </submittedName>
</protein>
<evidence type="ECO:0000313" key="2">
    <source>
        <dbReference type="Proteomes" id="UP001054252"/>
    </source>
</evidence>
<comment type="caution">
    <text evidence="1">The sequence shown here is derived from an EMBL/GenBank/DDBJ whole genome shotgun (WGS) entry which is preliminary data.</text>
</comment>
<organism evidence="1 2">
    <name type="scientific">Rubroshorea leprosula</name>
    <dbReference type="NCBI Taxonomy" id="152421"/>
    <lineage>
        <taxon>Eukaryota</taxon>
        <taxon>Viridiplantae</taxon>
        <taxon>Streptophyta</taxon>
        <taxon>Embryophyta</taxon>
        <taxon>Tracheophyta</taxon>
        <taxon>Spermatophyta</taxon>
        <taxon>Magnoliopsida</taxon>
        <taxon>eudicotyledons</taxon>
        <taxon>Gunneridae</taxon>
        <taxon>Pentapetalae</taxon>
        <taxon>rosids</taxon>
        <taxon>malvids</taxon>
        <taxon>Malvales</taxon>
        <taxon>Dipterocarpaceae</taxon>
        <taxon>Rubroshorea</taxon>
    </lineage>
</organism>
<name>A0AAV5MQJ4_9ROSI</name>
<keyword evidence="2" id="KW-1185">Reference proteome</keyword>
<reference evidence="1 2" key="1">
    <citation type="journal article" date="2021" name="Commun. Biol.">
        <title>The genome of Shorea leprosula (Dipterocarpaceae) highlights the ecological relevance of drought in aseasonal tropical rainforests.</title>
        <authorList>
            <person name="Ng K.K.S."/>
            <person name="Kobayashi M.J."/>
            <person name="Fawcett J.A."/>
            <person name="Hatakeyama M."/>
            <person name="Paape T."/>
            <person name="Ng C.H."/>
            <person name="Ang C.C."/>
            <person name="Tnah L.H."/>
            <person name="Lee C.T."/>
            <person name="Nishiyama T."/>
            <person name="Sese J."/>
            <person name="O'Brien M.J."/>
            <person name="Copetti D."/>
            <person name="Mohd Noor M.I."/>
            <person name="Ong R.C."/>
            <person name="Putra M."/>
            <person name="Sireger I.Z."/>
            <person name="Indrioko S."/>
            <person name="Kosugi Y."/>
            <person name="Izuno A."/>
            <person name="Isagi Y."/>
            <person name="Lee S.L."/>
            <person name="Shimizu K.K."/>
        </authorList>
    </citation>
    <scope>NUCLEOTIDE SEQUENCE [LARGE SCALE GENOMIC DNA]</scope>
    <source>
        <strain evidence="1">214</strain>
    </source>
</reference>
<gene>
    <name evidence="1" type="ORF">SLEP1_g57688</name>
</gene>
<sequence>MQRIEKLPRFPFSDRFRSEYSRKKSRNFFQCTFLFFSFKDITIFSCSKSIPAKTNCMYIDPTVPWNHKTIDCLAKIILRYYGIISLQNHERIS</sequence>
<accession>A0AAV5MQJ4</accession>
<dbReference type="Proteomes" id="UP001054252">
    <property type="component" value="Unassembled WGS sequence"/>
</dbReference>
<dbReference type="EMBL" id="BPVZ01000421">
    <property type="protein sequence ID" value="GKV51011.1"/>
    <property type="molecule type" value="Genomic_DNA"/>
</dbReference>
<proteinExistence type="predicted"/>
<evidence type="ECO:0000313" key="1">
    <source>
        <dbReference type="EMBL" id="GKV51011.1"/>
    </source>
</evidence>
<dbReference type="AlphaFoldDB" id="A0AAV5MQJ4"/>